<feature type="transmembrane region" description="Helical" evidence="1">
    <location>
        <begin position="47"/>
        <end position="68"/>
    </location>
</feature>
<evidence type="ECO:0000256" key="1">
    <source>
        <dbReference type="SAM" id="Phobius"/>
    </source>
</evidence>
<protein>
    <recommendedName>
        <fullName evidence="4">NADH dehydrogenase subunit 6</fullName>
    </recommendedName>
</protein>
<proteinExistence type="predicted"/>
<evidence type="ECO:0008006" key="4">
    <source>
        <dbReference type="Google" id="ProtNLM"/>
    </source>
</evidence>
<keyword evidence="1" id="KW-0472">Membrane</keyword>
<evidence type="ECO:0000313" key="2">
    <source>
        <dbReference type="EMBL" id="KAL1513722.1"/>
    </source>
</evidence>
<dbReference type="Proteomes" id="UP001566132">
    <property type="component" value="Unassembled WGS sequence"/>
</dbReference>
<reference evidence="2 3" key="1">
    <citation type="submission" date="2024-05" db="EMBL/GenBank/DDBJ databases">
        <title>Genetic variation in Jamaican populations of the coffee berry borer (Hypothenemus hampei).</title>
        <authorList>
            <person name="Errbii M."/>
            <person name="Myrie A."/>
        </authorList>
    </citation>
    <scope>NUCLEOTIDE SEQUENCE [LARGE SCALE GENOMIC DNA]</scope>
    <source>
        <strain evidence="2">JA-Hopewell-2020-01-JO</strain>
        <tissue evidence="2">Whole body</tissue>
    </source>
</reference>
<organism evidence="2 3">
    <name type="scientific">Hypothenemus hampei</name>
    <name type="common">Coffee berry borer</name>
    <dbReference type="NCBI Taxonomy" id="57062"/>
    <lineage>
        <taxon>Eukaryota</taxon>
        <taxon>Metazoa</taxon>
        <taxon>Ecdysozoa</taxon>
        <taxon>Arthropoda</taxon>
        <taxon>Hexapoda</taxon>
        <taxon>Insecta</taxon>
        <taxon>Pterygota</taxon>
        <taxon>Neoptera</taxon>
        <taxon>Endopterygota</taxon>
        <taxon>Coleoptera</taxon>
        <taxon>Polyphaga</taxon>
        <taxon>Cucujiformia</taxon>
        <taxon>Curculionidae</taxon>
        <taxon>Scolytinae</taxon>
        <taxon>Hypothenemus</taxon>
    </lineage>
</organism>
<evidence type="ECO:0000313" key="3">
    <source>
        <dbReference type="Proteomes" id="UP001566132"/>
    </source>
</evidence>
<keyword evidence="1" id="KW-1133">Transmembrane helix</keyword>
<keyword evidence="1" id="KW-0812">Transmembrane</keyword>
<dbReference type="EMBL" id="JBDJPC010000002">
    <property type="protein sequence ID" value="KAL1513722.1"/>
    <property type="molecule type" value="Genomic_DNA"/>
</dbReference>
<gene>
    <name evidence="2" type="ORF">ABEB36_003094</name>
</gene>
<accession>A0ABD1F804</accession>
<feature type="transmembrane region" description="Helical" evidence="1">
    <location>
        <begin position="75"/>
        <end position="94"/>
    </location>
</feature>
<keyword evidence="3" id="KW-1185">Reference proteome</keyword>
<feature type="transmembrane region" description="Helical" evidence="1">
    <location>
        <begin position="100"/>
        <end position="124"/>
    </location>
</feature>
<comment type="caution">
    <text evidence="2">The sequence shown here is derived from an EMBL/GenBank/DDBJ whole genome shotgun (WGS) entry which is preliminary data.</text>
</comment>
<dbReference type="AlphaFoldDB" id="A0ABD1F804"/>
<name>A0ABD1F804_HYPHA</name>
<feature type="transmembrane region" description="Helical" evidence="1">
    <location>
        <begin position="12"/>
        <end position="35"/>
    </location>
</feature>
<sequence length="158" mass="18413">MFEKFLFCFKQKISAVLMAYSCMTVGSIGVIYFSIKMHVNWDKFDSHFLILSICHIIAGTILIGGVVWEKPLLILVYELFYISVFISLLVYLIIYLKPQILSWIVLVFIVGAVSYWIFCVHIYYRQLRLKIKSNLSYVGNDVYSVCNKLYENGNIHMP</sequence>